<protein>
    <submittedName>
        <fullName evidence="2">Uncharacterized protein</fullName>
    </submittedName>
</protein>
<evidence type="ECO:0000313" key="3">
    <source>
        <dbReference type="Proteomes" id="UP000286931"/>
    </source>
</evidence>
<gene>
    <name evidence="2" type="ORF">EHYA_04520</name>
</gene>
<reference evidence="2 3" key="1">
    <citation type="submission" date="2018-12" db="EMBL/GenBank/DDBJ databases">
        <title>Draft genome sequence of Embleya hyalina NBRC 13850T.</title>
        <authorList>
            <person name="Komaki H."/>
            <person name="Hosoyama A."/>
            <person name="Kimura A."/>
            <person name="Ichikawa N."/>
            <person name="Tamura T."/>
        </authorList>
    </citation>
    <scope>NUCLEOTIDE SEQUENCE [LARGE SCALE GENOMIC DNA]</scope>
    <source>
        <strain evidence="2 3">NBRC 13850</strain>
    </source>
</reference>
<organism evidence="2 3">
    <name type="scientific">Embleya hyalina</name>
    <dbReference type="NCBI Taxonomy" id="516124"/>
    <lineage>
        <taxon>Bacteria</taxon>
        <taxon>Bacillati</taxon>
        <taxon>Actinomycetota</taxon>
        <taxon>Actinomycetes</taxon>
        <taxon>Kitasatosporales</taxon>
        <taxon>Streptomycetaceae</taxon>
        <taxon>Embleya</taxon>
    </lineage>
</organism>
<name>A0A401YQG8_9ACTN</name>
<dbReference type="Proteomes" id="UP000286931">
    <property type="component" value="Unassembled WGS sequence"/>
</dbReference>
<evidence type="ECO:0000256" key="1">
    <source>
        <dbReference type="SAM" id="MobiDB-lite"/>
    </source>
</evidence>
<proteinExistence type="predicted"/>
<feature type="region of interest" description="Disordered" evidence="1">
    <location>
        <begin position="62"/>
        <end position="90"/>
    </location>
</feature>
<keyword evidence="3" id="KW-1185">Reference proteome</keyword>
<dbReference type="EMBL" id="BIFH01000022">
    <property type="protein sequence ID" value="GCD96833.1"/>
    <property type="molecule type" value="Genomic_DNA"/>
</dbReference>
<feature type="compositionally biased region" description="Low complexity" evidence="1">
    <location>
        <begin position="62"/>
        <end position="86"/>
    </location>
</feature>
<dbReference type="AlphaFoldDB" id="A0A401YQG8"/>
<evidence type="ECO:0000313" key="2">
    <source>
        <dbReference type="EMBL" id="GCD96833.1"/>
    </source>
</evidence>
<sequence length="236" mass="24932">MTDDPLLHGLRAATTDLPPHPAPVETVVRCAKALRRRRRATRATVLGAVVITSVLTVGLDLTSTKTSSSPTAPTATPVTTNTPTETAPRRPRVVDSGERVDVGQGSTITLTSDGRITTDVWTHEKHLLEHRNPLSSRDAPLSFTSRTFGDSKATLYVGTCRSTAPLDSVTIEQDGRTLRADVVTLGGAPGWAAFHLYVPRDPAAPPMRLAPPGRITVTGYAADGTVLASNTPSGGR</sequence>
<accession>A0A401YQG8</accession>
<comment type="caution">
    <text evidence="2">The sequence shown here is derived from an EMBL/GenBank/DDBJ whole genome shotgun (WGS) entry which is preliminary data.</text>
</comment>